<dbReference type="InterPro" id="IPR004839">
    <property type="entry name" value="Aminotransferase_I/II_large"/>
</dbReference>
<name>A0A852TST2_9ACTN</name>
<dbReference type="InterPro" id="IPR000524">
    <property type="entry name" value="Tscrpt_reg_HTH_GntR"/>
</dbReference>
<keyword evidence="2" id="KW-0663">Pyridoxal phosphate</keyword>
<dbReference type="PANTHER" id="PTHR46577:SF2">
    <property type="entry name" value="TRANSCRIPTIONAL REGULATORY PROTEIN"/>
    <property type="match status" value="1"/>
</dbReference>
<dbReference type="GO" id="GO:0003677">
    <property type="term" value="F:DNA binding"/>
    <property type="evidence" value="ECO:0007669"/>
    <property type="project" value="UniProtKB-KW"/>
</dbReference>
<protein>
    <submittedName>
        <fullName evidence="7">DNA-binding transcriptional MocR family regulator</fullName>
    </submittedName>
</protein>
<evidence type="ECO:0000256" key="4">
    <source>
        <dbReference type="ARBA" id="ARBA00023125"/>
    </source>
</evidence>
<dbReference type="InterPro" id="IPR036390">
    <property type="entry name" value="WH_DNA-bd_sf"/>
</dbReference>
<dbReference type="AlphaFoldDB" id="A0A852TST2"/>
<comment type="caution">
    <text evidence="7">The sequence shown here is derived from an EMBL/GenBank/DDBJ whole genome shotgun (WGS) entry which is preliminary data.</text>
</comment>
<dbReference type="Pfam" id="PF00392">
    <property type="entry name" value="GntR"/>
    <property type="match status" value="1"/>
</dbReference>
<dbReference type="InterPro" id="IPR015424">
    <property type="entry name" value="PyrdxlP-dep_Trfase"/>
</dbReference>
<reference evidence="7 8" key="1">
    <citation type="submission" date="2020-07" db="EMBL/GenBank/DDBJ databases">
        <title>Sequencing the genomes of 1000 actinobacteria strains.</title>
        <authorList>
            <person name="Klenk H.-P."/>
        </authorList>
    </citation>
    <scope>NUCLEOTIDE SEQUENCE [LARGE SCALE GENOMIC DNA]</scope>
    <source>
        <strain evidence="7 8">CXB654</strain>
    </source>
</reference>
<keyword evidence="4 7" id="KW-0238">DNA-binding</keyword>
<dbReference type="Proteomes" id="UP000589036">
    <property type="component" value="Unassembled WGS sequence"/>
</dbReference>
<dbReference type="PRINTS" id="PR00035">
    <property type="entry name" value="HTHGNTR"/>
</dbReference>
<dbReference type="InterPro" id="IPR015421">
    <property type="entry name" value="PyrdxlP-dep_Trfase_major"/>
</dbReference>
<feature type="domain" description="HTH gntR-type" evidence="6">
    <location>
        <begin position="9"/>
        <end position="77"/>
    </location>
</feature>
<dbReference type="RefSeq" id="WP_179643420.1">
    <property type="nucleotide sequence ID" value="NZ_BAAAYY010000015.1"/>
</dbReference>
<organism evidence="7 8">
    <name type="scientific">Spinactinospora alkalitolerans</name>
    <dbReference type="NCBI Taxonomy" id="687207"/>
    <lineage>
        <taxon>Bacteria</taxon>
        <taxon>Bacillati</taxon>
        <taxon>Actinomycetota</taxon>
        <taxon>Actinomycetes</taxon>
        <taxon>Streptosporangiales</taxon>
        <taxon>Nocardiopsidaceae</taxon>
        <taxon>Spinactinospora</taxon>
    </lineage>
</organism>
<dbReference type="GO" id="GO:0003700">
    <property type="term" value="F:DNA-binding transcription factor activity"/>
    <property type="evidence" value="ECO:0007669"/>
    <property type="project" value="InterPro"/>
</dbReference>
<comment type="similarity">
    <text evidence="1">In the C-terminal section; belongs to the class-I pyridoxal-phosphate-dependent aminotransferase family.</text>
</comment>
<sequence>MPEEPSITGDTAAAIADSVRALIAQGELRPGEVLPSVRGLASRQGVNRNTVAAAYAALAAAGVVETRRRGGTVVRDVVPVPSEGASAPVNTVNLADGNPDPALLPPLPDLQGYETVLYGAPGIDESLNHWARRRMLPDTENSGTLVLTHGAVDAVERLLSAHLTRGDAVAVEDPCFLSSIGTFRLNGYRALPVPMDEHGMAAEGLRAALEAGARAVVCTPRAHNPTGASLTEQRARELRALLADHPHVLVIEDDHYSALAHTPYWRITPPESTRWALVRSVSKFLGPDLRLGLTVCDADTAARLQARLAAATWVSHLLQHLVARVLTNPATPARLDHAAQVYTRRRRLLTDALDAHSVPWLAGPDGLNVWIPLAEDAEAAVVEELAEHGWAVRPGSLFTLTHRPAIRITTATLAPEHTEAFAARLATTLASIN</sequence>
<keyword evidence="5" id="KW-0804">Transcription</keyword>
<evidence type="ECO:0000313" key="7">
    <source>
        <dbReference type="EMBL" id="NYE47486.1"/>
    </source>
</evidence>
<dbReference type="PANTHER" id="PTHR46577">
    <property type="entry name" value="HTH-TYPE TRANSCRIPTIONAL REGULATORY PROTEIN GABR"/>
    <property type="match status" value="1"/>
</dbReference>
<dbReference type="SUPFAM" id="SSF46785">
    <property type="entry name" value="Winged helix' DNA-binding domain"/>
    <property type="match status" value="1"/>
</dbReference>
<evidence type="ECO:0000256" key="3">
    <source>
        <dbReference type="ARBA" id="ARBA00023015"/>
    </source>
</evidence>
<evidence type="ECO:0000256" key="2">
    <source>
        <dbReference type="ARBA" id="ARBA00022898"/>
    </source>
</evidence>
<dbReference type="CDD" id="cd00609">
    <property type="entry name" value="AAT_like"/>
    <property type="match status" value="1"/>
</dbReference>
<evidence type="ECO:0000313" key="8">
    <source>
        <dbReference type="Proteomes" id="UP000589036"/>
    </source>
</evidence>
<keyword evidence="3" id="KW-0805">Transcription regulation</keyword>
<evidence type="ECO:0000256" key="5">
    <source>
        <dbReference type="ARBA" id="ARBA00023163"/>
    </source>
</evidence>
<dbReference type="EMBL" id="JACCCC010000001">
    <property type="protein sequence ID" value="NYE47486.1"/>
    <property type="molecule type" value="Genomic_DNA"/>
</dbReference>
<dbReference type="InterPro" id="IPR036388">
    <property type="entry name" value="WH-like_DNA-bd_sf"/>
</dbReference>
<dbReference type="SUPFAM" id="SSF53383">
    <property type="entry name" value="PLP-dependent transferases"/>
    <property type="match status" value="1"/>
</dbReference>
<gene>
    <name evidence="7" type="ORF">HDA32_002606</name>
</gene>
<dbReference type="SMART" id="SM00345">
    <property type="entry name" value="HTH_GNTR"/>
    <property type="match status" value="1"/>
</dbReference>
<dbReference type="Gene3D" id="1.10.10.10">
    <property type="entry name" value="Winged helix-like DNA-binding domain superfamily/Winged helix DNA-binding domain"/>
    <property type="match status" value="1"/>
</dbReference>
<dbReference type="PROSITE" id="PS50949">
    <property type="entry name" value="HTH_GNTR"/>
    <property type="match status" value="1"/>
</dbReference>
<dbReference type="Gene3D" id="3.40.640.10">
    <property type="entry name" value="Type I PLP-dependent aspartate aminotransferase-like (Major domain)"/>
    <property type="match status" value="1"/>
</dbReference>
<proteinExistence type="inferred from homology"/>
<dbReference type="CDD" id="cd07377">
    <property type="entry name" value="WHTH_GntR"/>
    <property type="match status" value="1"/>
</dbReference>
<evidence type="ECO:0000256" key="1">
    <source>
        <dbReference type="ARBA" id="ARBA00005384"/>
    </source>
</evidence>
<accession>A0A852TST2</accession>
<dbReference type="Pfam" id="PF00155">
    <property type="entry name" value="Aminotran_1_2"/>
    <property type="match status" value="1"/>
</dbReference>
<dbReference type="InterPro" id="IPR051446">
    <property type="entry name" value="HTH_trans_reg/aminotransferase"/>
</dbReference>
<keyword evidence="8" id="KW-1185">Reference proteome</keyword>
<dbReference type="GO" id="GO:0030170">
    <property type="term" value="F:pyridoxal phosphate binding"/>
    <property type="evidence" value="ECO:0007669"/>
    <property type="project" value="InterPro"/>
</dbReference>
<evidence type="ECO:0000259" key="6">
    <source>
        <dbReference type="PROSITE" id="PS50949"/>
    </source>
</evidence>